<organism evidence="2 3">
    <name type="scientific">Legionella feeleii</name>
    <dbReference type="NCBI Taxonomy" id="453"/>
    <lineage>
        <taxon>Bacteria</taxon>
        <taxon>Pseudomonadati</taxon>
        <taxon>Pseudomonadota</taxon>
        <taxon>Gammaproteobacteria</taxon>
        <taxon>Legionellales</taxon>
        <taxon>Legionellaceae</taxon>
        <taxon>Legionella</taxon>
    </lineage>
</organism>
<evidence type="ECO:0000256" key="1">
    <source>
        <dbReference type="SAM" id="Phobius"/>
    </source>
</evidence>
<dbReference type="EMBL" id="UGNY01000001">
    <property type="protein sequence ID" value="STX37875.1"/>
    <property type="molecule type" value="Genomic_DNA"/>
</dbReference>
<dbReference type="InterPro" id="IPR016024">
    <property type="entry name" value="ARM-type_fold"/>
</dbReference>
<protein>
    <submittedName>
        <fullName evidence="2">HEAT repeat</fullName>
    </submittedName>
</protein>
<dbReference type="SUPFAM" id="SSF48371">
    <property type="entry name" value="ARM repeat"/>
    <property type="match status" value="1"/>
</dbReference>
<dbReference type="PROSITE" id="PS51257">
    <property type="entry name" value="PROKAR_LIPOPROTEIN"/>
    <property type="match status" value="1"/>
</dbReference>
<evidence type="ECO:0000313" key="2">
    <source>
        <dbReference type="EMBL" id="STX37875.1"/>
    </source>
</evidence>
<dbReference type="Proteomes" id="UP000254033">
    <property type="component" value="Unassembled WGS sequence"/>
</dbReference>
<proteinExistence type="predicted"/>
<dbReference type="Pfam" id="PF13646">
    <property type="entry name" value="HEAT_2"/>
    <property type="match status" value="1"/>
</dbReference>
<gene>
    <name evidence="2" type="ORF">NCTC11978_01053</name>
</gene>
<reference evidence="2 3" key="1">
    <citation type="submission" date="2018-06" db="EMBL/GenBank/DDBJ databases">
        <authorList>
            <consortium name="Pathogen Informatics"/>
            <person name="Doyle S."/>
        </authorList>
    </citation>
    <scope>NUCLEOTIDE SEQUENCE [LARGE SCALE GENOMIC DNA]</scope>
    <source>
        <strain evidence="2 3">NCTC11978</strain>
    </source>
</reference>
<name>A0A378ITI1_9GAMM</name>
<feature type="transmembrane region" description="Helical" evidence="1">
    <location>
        <begin position="6"/>
        <end position="34"/>
    </location>
</feature>
<dbReference type="Gene3D" id="1.25.10.10">
    <property type="entry name" value="Leucine-rich Repeat Variant"/>
    <property type="match status" value="1"/>
</dbReference>
<evidence type="ECO:0000313" key="3">
    <source>
        <dbReference type="Proteomes" id="UP000254033"/>
    </source>
</evidence>
<dbReference type="AlphaFoldDB" id="A0A378ITI1"/>
<accession>A0A378ITI1</accession>
<keyword evidence="1" id="KW-1133">Transmembrane helix</keyword>
<dbReference type="InterPro" id="IPR011989">
    <property type="entry name" value="ARM-like"/>
</dbReference>
<keyword evidence="1" id="KW-0472">Membrane</keyword>
<keyword evidence="1" id="KW-0812">Transmembrane</keyword>
<dbReference type="RefSeq" id="WP_115174830.1">
    <property type="nucleotide sequence ID" value="NZ_UGNY01000001.1"/>
</dbReference>
<sequence length="349" mass="41049">MSKQASSWLIYFILIEFFIVFLFIISCYAAKLYFVIRHALSKRAYDELKEIILNNNPIPIKFAKDVELILRLFKNFESEQPPDWEEKKITIIRDNILPYARKYINKKSWEKRYFLTICFSYYLDINDHQLLIQLINDKQTIISFNAMHIASKVGTKPLLKAILYKLHREPHSFHAFVIHSLLQAPQWNVVIKEELTANAEPWLKKIGYEILRVTGASPDYFDLIQADCNNKNINIRLAAIRLLPFIDKTRYLESYKKLIKDENWMVRNTIVKTLREVQDLAAMDLLVDSLQDPQWWVRANAAKTLANYGDAGQLILAEYKYKGGKEMAGYDETAYFLKIQQLRKEENHG</sequence>